<dbReference type="Gene3D" id="2.90.10.10">
    <property type="entry name" value="Bulb-type lectin domain"/>
    <property type="match status" value="1"/>
</dbReference>
<evidence type="ECO:0000256" key="4">
    <source>
        <dbReference type="ARBA" id="ARBA00022527"/>
    </source>
</evidence>
<keyword evidence="17" id="KW-0325">Glycoprotein</keyword>
<dbReference type="InterPro" id="IPR017441">
    <property type="entry name" value="Protein_kinase_ATP_BS"/>
</dbReference>
<dbReference type="InterPro" id="IPR001480">
    <property type="entry name" value="Bulb-type_lectin_dom"/>
</dbReference>
<comment type="catalytic activity">
    <reaction evidence="18">
        <text>L-threonyl-[protein] + ATP = O-phospho-L-threonyl-[protein] + ADP + H(+)</text>
        <dbReference type="Rhea" id="RHEA:46608"/>
        <dbReference type="Rhea" id="RHEA-COMP:11060"/>
        <dbReference type="Rhea" id="RHEA-COMP:11605"/>
        <dbReference type="ChEBI" id="CHEBI:15378"/>
        <dbReference type="ChEBI" id="CHEBI:30013"/>
        <dbReference type="ChEBI" id="CHEBI:30616"/>
        <dbReference type="ChEBI" id="CHEBI:61977"/>
        <dbReference type="ChEBI" id="CHEBI:456216"/>
        <dbReference type="EC" id="2.7.11.1"/>
    </reaction>
</comment>
<evidence type="ECO:0000256" key="1">
    <source>
        <dbReference type="ARBA" id="ARBA00004251"/>
    </source>
</evidence>
<protein>
    <recommendedName>
        <fullName evidence="2">non-specific serine/threonine protein kinase</fullName>
        <ecNumber evidence="2">2.7.11.1</ecNumber>
    </recommendedName>
</protein>
<evidence type="ECO:0000256" key="15">
    <source>
        <dbReference type="ARBA" id="ARBA00023157"/>
    </source>
</evidence>
<evidence type="ECO:0000256" key="10">
    <source>
        <dbReference type="ARBA" id="ARBA00022741"/>
    </source>
</evidence>
<evidence type="ECO:0000259" key="23">
    <source>
        <dbReference type="PROSITE" id="PS50011"/>
    </source>
</evidence>
<evidence type="ECO:0000256" key="3">
    <source>
        <dbReference type="ARBA" id="ARBA00022475"/>
    </source>
</evidence>
<name>A0AAV9AAG6_ACOGR</name>
<keyword evidence="9" id="KW-0430">Lectin</keyword>
<keyword evidence="14 21" id="KW-0472">Membrane</keyword>
<dbReference type="SUPFAM" id="SSF56112">
    <property type="entry name" value="Protein kinase-like (PK-like)"/>
    <property type="match status" value="1"/>
</dbReference>
<keyword evidence="13 21" id="KW-1133">Transmembrane helix</keyword>
<keyword evidence="8 22" id="KW-0732">Signal</keyword>
<dbReference type="InterPro" id="IPR000719">
    <property type="entry name" value="Prot_kinase_dom"/>
</dbReference>
<dbReference type="GO" id="GO:0004674">
    <property type="term" value="F:protein serine/threonine kinase activity"/>
    <property type="evidence" value="ECO:0007669"/>
    <property type="project" value="UniProtKB-KW"/>
</dbReference>
<evidence type="ECO:0000256" key="19">
    <source>
        <dbReference type="ARBA" id="ARBA00048679"/>
    </source>
</evidence>
<dbReference type="Gene3D" id="3.30.200.20">
    <property type="entry name" value="Phosphorylase Kinase, domain 1"/>
    <property type="match status" value="1"/>
</dbReference>
<comment type="caution">
    <text evidence="25">The sequence shown here is derived from an EMBL/GenBank/DDBJ whole genome shotgun (WGS) entry which is preliminary data.</text>
</comment>
<dbReference type="PROSITE" id="PS00107">
    <property type="entry name" value="PROTEIN_KINASE_ATP"/>
    <property type="match status" value="1"/>
</dbReference>
<dbReference type="GO" id="GO:0051707">
    <property type="term" value="P:response to other organism"/>
    <property type="evidence" value="ECO:0007669"/>
    <property type="project" value="UniProtKB-ARBA"/>
</dbReference>
<evidence type="ECO:0000256" key="18">
    <source>
        <dbReference type="ARBA" id="ARBA00047899"/>
    </source>
</evidence>
<dbReference type="Pfam" id="PF00954">
    <property type="entry name" value="S_locus_glycop"/>
    <property type="match status" value="1"/>
</dbReference>
<dbReference type="GO" id="GO:0005524">
    <property type="term" value="F:ATP binding"/>
    <property type="evidence" value="ECO:0007669"/>
    <property type="project" value="UniProtKB-UniRule"/>
</dbReference>
<dbReference type="GO" id="GO:0048544">
    <property type="term" value="P:recognition of pollen"/>
    <property type="evidence" value="ECO:0007669"/>
    <property type="project" value="InterPro"/>
</dbReference>
<dbReference type="Proteomes" id="UP001179952">
    <property type="component" value="Unassembled WGS sequence"/>
</dbReference>
<dbReference type="PANTHER" id="PTHR32444">
    <property type="entry name" value="BULB-TYPE LECTIN DOMAIN-CONTAINING PROTEIN"/>
    <property type="match status" value="1"/>
</dbReference>
<organism evidence="25 26">
    <name type="scientific">Acorus gramineus</name>
    <name type="common">Dwarf sweet flag</name>
    <dbReference type="NCBI Taxonomy" id="55184"/>
    <lineage>
        <taxon>Eukaryota</taxon>
        <taxon>Viridiplantae</taxon>
        <taxon>Streptophyta</taxon>
        <taxon>Embryophyta</taxon>
        <taxon>Tracheophyta</taxon>
        <taxon>Spermatophyta</taxon>
        <taxon>Magnoliopsida</taxon>
        <taxon>Liliopsida</taxon>
        <taxon>Acoraceae</taxon>
        <taxon>Acorus</taxon>
    </lineage>
</organism>
<dbReference type="GO" id="GO:0030246">
    <property type="term" value="F:carbohydrate binding"/>
    <property type="evidence" value="ECO:0007669"/>
    <property type="project" value="UniProtKB-KW"/>
</dbReference>
<keyword evidence="16" id="KW-0675">Receptor</keyword>
<keyword evidence="11 25" id="KW-0418">Kinase</keyword>
<keyword evidence="4" id="KW-0723">Serine/threonine-protein kinase</keyword>
<comment type="catalytic activity">
    <reaction evidence="19">
        <text>L-seryl-[protein] + ATP = O-phospho-L-seryl-[protein] + ADP + H(+)</text>
        <dbReference type="Rhea" id="RHEA:17989"/>
        <dbReference type="Rhea" id="RHEA-COMP:9863"/>
        <dbReference type="Rhea" id="RHEA-COMP:11604"/>
        <dbReference type="ChEBI" id="CHEBI:15378"/>
        <dbReference type="ChEBI" id="CHEBI:29999"/>
        <dbReference type="ChEBI" id="CHEBI:30616"/>
        <dbReference type="ChEBI" id="CHEBI:83421"/>
        <dbReference type="ChEBI" id="CHEBI:456216"/>
        <dbReference type="EC" id="2.7.11.1"/>
    </reaction>
</comment>
<feature type="domain" description="Bulb-type lectin" evidence="24">
    <location>
        <begin position="29"/>
        <end position="152"/>
    </location>
</feature>
<keyword evidence="3" id="KW-1003">Cell membrane</keyword>
<evidence type="ECO:0000313" key="26">
    <source>
        <dbReference type="Proteomes" id="UP001179952"/>
    </source>
</evidence>
<dbReference type="Pfam" id="PF07714">
    <property type="entry name" value="PK_Tyr_Ser-Thr"/>
    <property type="match status" value="1"/>
</dbReference>
<evidence type="ECO:0000256" key="22">
    <source>
        <dbReference type="SAM" id="SignalP"/>
    </source>
</evidence>
<keyword evidence="10 20" id="KW-0547">Nucleotide-binding</keyword>
<feature type="transmembrane region" description="Helical" evidence="21">
    <location>
        <begin position="356"/>
        <end position="375"/>
    </location>
</feature>
<keyword evidence="6" id="KW-0808">Transferase</keyword>
<evidence type="ECO:0000256" key="14">
    <source>
        <dbReference type="ARBA" id="ARBA00023136"/>
    </source>
</evidence>
<dbReference type="SMART" id="SM00108">
    <property type="entry name" value="B_lectin"/>
    <property type="match status" value="1"/>
</dbReference>
<gene>
    <name evidence="25" type="ORF">QJS04_geneDACA021961</name>
</gene>
<dbReference type="SUPFAM" id="SSF51110">
    <property type="entry name" value="alpha-D-mannose-specific plant lectins"/>
    <property type="match status" value="1"/>
</dbReference>
<evidence type="ECO:0000256" key="20">
    <source>
        <dbReference type="PROSITE-ProRule" id="PRU10141"/>
    </source>
</evidence>
<evidence type="ECO:0000259" key="24">
    <source>
        <dbReference type="PROSITE" id="PS50927"/>
    </source>
</evidence>
<keyword evidence="12 20" id="KW-0067">ATP-binding</keyword>
<comment type="subcellular location">
    <subcellularLocation>
        <location evidence="1">Cell membrane</location>
        <topology evidence="1">Single-pass type I membrane protein</topology>
    </subcellularLocation>
</comment>
<keyword evidence="15" id="KW-1015">Disulfide bond</keyword>
<feature type="signal peptide" evidence="22">
    <location>
        <begin position="1"/>
        <end position="28"/>
    </location>
</feature>
<dbReference type="Pfam" id="PF01453">
    <property type="entry name" value="B_lectin"/>
    <property type="match status" value="1"/>
</dbReference>
<reference evidence="25" key="2">
    <citation type="submission" date="2023-06" db="EMBL/GenBank/DDBJ databases">
        <authorList>
            <person name="Ma L."/>
            <person name="Liu K.-W."/>
            <person name="Li Z."/>
            <person name="Hsiao Y.-Y."/>
            <person name="Qi Y."/>
            <person name="Fu T."/>
            <person name="Tang G."/>
            <person name="Zhang D."/>
            <person name="Sun W.-H."/>
            <person name="Liu D.-K."/>
            <person name="Li Y."/>
            <person name="Chen G.-Z."/>
            <person name="Liu X.-D."/>
            <person name="Liao X.-Y."/>
            <person name="Jiang Y.-T."/>
            <person name="Yu X."/>
            <person name="Hao Y."/>
            <person name="Huang J."/>
            <person name="Zhao X.-W."/>
            <person name="Ke S."/>
            <person name="Chen Y.-Y."/>
            <person name="Wu W.-L."/>
            <person name="Hsu J.-L."/>
            <person name="Lin Y.-F."/>
            <person name="Huang M.-D."/>
            <person name="Li C.-Y."/>
            <person name="Huang L."/>
            <person name="Wang Z.-W."/>
            <person name="Zhao X."/>
            <person name="Zhong W.-Y."/>
            <person name="Peng D.-H."/>
            <person name="Ahmad S."/>
            <person name="Lan S."/>
            <person name="Zhang J.-S."/>
            <person name="Tsai W.-C."/>
            <person name="Van De Peer Y."/>
            <person name="Liu Z.-J."/>
        </authorList>
    </citation>
    <scope>NUCLEOTIDE SEQUENCE</scope>
    <source>
        <strain evidence="25">SCP</strain>
        <tissue evidence="25">Leaves</tissue>
    </source>
</reference>
<evidence type="ECO:0000256" key="6">
    <source>
        <dbReference type="ARBA" id="ARBA00022679"/>
    </source>
</evidence>
<feature type="domain" description="Protein kinase" evidence="23">
    <location>
        <begin position="406"/>
        <end position="518"/>
    </location>
</feature>
<evidence type="ECO:0000256" key="5">
    <source>
        <dbReference type="ARBA" id="ARBA00022553"/>
    </source>
</evidence>
<keyword evidence="26" id="KW-1185">Reference proteome</keyword>
<evidence type="ECO:0000256" key="12">
    <source>
        <dbReference type="ARBA" id="ARBA00022840"/>
    </source>
</evidence>
<evidence type="ECO:0000256" key="2">
    <source>
        <dbReference type="ARBA" id="ARBA00012513"/>
    </source>
</evidence>
<keyword evidence="7 21" id="KW-0812">Transmembrane</keyword>
<evidence type="ECO:0000256" key="21">
    <source>
        <dbReference type="SAM" id="Phobius"/>
    </source>
</evidence>
<dbReference type="FunFam" id="3.30.200.20:FF:000370">
    <property type="entry name" value="Receptor-like protein kinase 4"/>
    <property type="match status" value="1"/>
</dbReference>
<dbReference type="EMBL" id="JAUJYN010000011">
    <property type="protein sequence ID" value="KAK1261158.1"/>
    <property type="molecule type" value="Genomic_DNA"/>
</dbReference>
<evidence type="ECO:0000256" key="17">
    <source>
        <dbReference type="ARBA" id="ARBA00023180"/>
    </source>
</evidence>
<dbReference type="InterPro" id="IPR036426">
    <property type="entry name" value="Bulb-type_lectin_dom_sf"/>
</dbReference>
<evidence type="ECO:0000313" key="25">
    <source>
        <dbReference type="EMBL" id="KAK1261158.1"/>
    </source>
</evidence>
<keyword evidence="5" id="KW-0597">Phosphoprotein</keyword>
<feature type="chain" id="PRO_5043395590" description="non-specific serine/threonine protein kinase" evidence="22">
    <location>
        <begin position="29"/>
        <end position="518"/>
    </location>
</feature>
<dbReference type="GO" id="GO:0005886">
    <property type="term" value="C:plasma membrane"/>
    <property type="evidence" value="ECO:0007669"/>
    <property type="project" value="UniProtKB-SubCell"/>
</dbReference>
<evidence type="ECO:0000256" key="8">
    <source>
        <dbReference type="ARBA" id="ARBA00022729"/>
    </source>
</evidence>
<dbReference type="CDD" id="cd00028">
    <property type="entry name" value="B_lectin"/>
    <property type="match status" value="1"/>
</dbReference>
<dbReference type="EC" id="2.7.11.1" evidence="2"/>
<dbReference type="PROSITE" id="PS50011">
    <property type="entry name" value="PROTEIN_KINASE_DOM"/>
    <property type="match status" value="1"/>
</dbReference>
<accession>A0AAV9AAG6</accession>
<reference evidence="25" key="1">
    <citation type="journal article" date="2023" name="Nat. Commun.">
        <title>Diploid and tetraploid genomes of Acorus and the evolution of monocots.</title>
        <authorList>
            <person name="Ma L."/>
            <person name="Liu K.W."/>
            <person name="Li Z."/>
            <person name="Hsiao Y.Y."/>
            <person name="Qi Y."/>
            <person name="Fu T."/>
            <person name="Tang G.D."/>
            <person name="Zhang D."/>
            <person name="Sun W.H."/>
            <person name="Liu D.K."/>
            <person name="Li Y."/>
            <person name="Chen G.Z."/>
            <person name="Liu X.D."/>
            <person name="Liao X.Y."/>
            <person name="Jiang Y.T."/>
            <person name="Yu X."/>
            <person name="Hao Y."/>
            <person name="Huang J."/>
            <person name="Zhao X.W."/>
            <person name="Ke S."/>
            <person name="Chen Y.Y."/>
            <person name="Wu W.L."/>
            <person name="Hsu J.L."/>
            <person name="Lin Y.F."/>
            <person name="Huang M.D."/>
            <person name="Li C.Y."/>
            <person name="Huang L."/>
            <person name="Wang Z.W."/>
            <person name="Zhao X."/>
            <person name="Zhong W.Y."/>
            <person name="Peng D.H."/>
            <person name="Ahmad S."/>
            <person name="Lan S."/>
            <person name="Zhang J.S."/>
            <person name="Tsai W.C."/>
            <person name="Van de Peer Y."/>
            <person name="Liu Z.J."/>
        </authorList>
    </citation>
    <scope>NUCLEOTIDE SEQUENCE</scope>
    <source>
        <strain evidence="25">SCP</strain>
    </source>
</reference>
<evidence type="ECO:0000256" key="7">
    <source>
        <dbReference type="ARBA" id="ARBA00022692"/>
    </source>
</evidence>
<evidence type="ECO:0000256" key="9">
    <source>
        <dbReference type="ARBA" id="ARBA00022734"/>
    </source>
</evidence>
<dbReference type="InterPro" id="IPR001245">
    <property type="entry name" value="Ser-Thr/Tyr_kinase_cat_dom"/>
</dbReference>
<dbReference type="FunFam" id="2.90.10.10:FF:000005">
    <property type="entry name" value="G-type lectin S-receptor-like serine/threonine-protein kinase"/>
    <property type="match status" value="1"/>
</dbReference>
<dbReference type="InterPro" id="IPR000858">
    <property type="entry name" value="S_locus_glycoprot_dom"/>
</dbReference>
<feature type="binding site" evidence="20">
    <location>
        <position position="435"/>
    </location>
    <ligand>
        <name>ATP</name>
        <dbReference type="ChEBI" id="CHEBI:30616"/>
    </ligand>
</feature>
<evidence type="ECO:0000256" key="16">
    <source>
        <dbReference type="ARBA" id="ARBA00023170"/>
    </source>
</evidence>
<sequence length="518" mass="57998">MAKEKSCSSSLLLLHLLFFSFNTHLSYEAHIIYPGQSLHFNQTIVSKGGTFELGFFTPGNSHNYYIGIWYTKATPRTVVWVANRETPISNSPSSELKLLKTHNLVLLDGSKNPVWSTNITSTTSNSTVAELLDSGNLILQGDNVIWQSFDHPTNCWLPGGRLGLNRPTGENVFITSWKSPDDPAMGDYSFGVDPTRDQLVQLYKGVQQYWTSGEWNGQYFSLVPELTRNQFYNFSYSNSSKYITYSILDPSIVTHFTVDVSGQGKMWWLKSATESILVWLQPRDQCDIYSYCGAFGVCSQNTLDSCACLRGFEPVSTREWGLGVWNGGCLRTSALRCAKNGSGGGGGDRRINSGSLVGAIIGCVAMMSLLVFLIWKLRFQWTQTTLELSKNSLSTFKYRDLEHVTKNFSERLGRGGFGSVYKGAFPDSTVVAVKKLEGFSQGEKQFRTEILAVGLIQHVNLLRLRGFCCQGSKRLLVYDYMPNGSLETHLFKNPSNRLDWKTRSNYSLIYLVTDSVKA</sequence>
<dbReference type="PANTHER" id="PTHR32444:SF247">
    <property type="entry name" value="OS01G0958200 PROTEIN"/>
    <property type="match status" value="1"/>
</dbReference>
<dbReference type="AlphaFoldDB" id="A0AAV9AAG6"/>
<dbReference type="PROSITE" id="PS50927">
    <property type="entry name" value="BULB_LECTIN"/>
    <property type="match status" value="1"/>
</dbReference>
<proteinExistence type="predicted"/>
<evidence type="ECO:0000256" key="13">
    <source>
        <dbReference type="ARBA" id="ARBA00022989"/>
    </source>
</evidence>
<dbReference type="InterPro" id="IPR011009">
    <property type="entry name" value="Kinase-like_dom_sf"/>
</dbReference>
<evidence type="ECO:0000256" key="11">
    <source>
        <dbReference type="ARBA" id="ARBA00022777"/>
    </source>
</evidence>